<dbReference type="AlphaFoldDB" id="A0A409XPD3"/>
<organism evidence="1 2">
    <name type="scientific">Psilocybe cyanescens</name>
    <dbReference type="NCBI Taxonomy" id="93625"/>
    <lineage>
        <taxon>Eukaryota</taxon>
        <taxon>Fungi</taxon>
        <taxon>Dikarya</taxon>
        <taxon>Basidiomycota</taxon>
        <taxon>Agaricomycotina</taxon>
        <taxon>Agaricomycetes</taxon>
        <taxon>Agaricomycetidae</taxon>
        <taxon>Agaricales</taxon>
        <taxon>Agaricineae</taxon>
        <taxon>Strophariaceae</taxon>
        <taxon>Psilocybe</taxon>
    </lineage>
</organism>
<protein>
    <submittedName>
        <fullName evidence="1">Uncharacterized protein</fullName>
    </submittedName>
</protein>
<evidence type="ECO:0000313" key="1">
    <source>
        <dbReference type="EMBL" id="PPQ92556.1"/>
    </source>
</evidence>
<name>A0A409XPD3_PSICY</name>
<sequence length="126" mass="14225">MSIGRHALDRRSNNCPVIRDSKWTGRLLENQLKDEAQKVADVCQEKSGRPPKIEERIGVLIALDNLVFGPGSDGKFLKGTSSLSKSNTTLCWALNDGIGHRQSPRRARPWPCSNYFMGLEYPDWRL</sequence>
<proteinExistence type="predicted"/>
<keyword evidence="2" id="KW-1185">Reference proteome</keyword>
<dbReference type="InParanoid" id="A0A409XPD3"/>
<dbReference type="EMBL" id="NHYD01001028">
    <property type="protein sequence ID" value="PPQ92556.1"/>
    <property type="molecule type" value="Genomic_DNA"/>
</dbReference>
<reference evidence="1 2" key="1">
    <citation type="journal article" date="2018" name="Evol. Lett.">
        <title>Horizontal gene cluster transfer increased hallucinogenic mushroom diversity.</title>
        <authorList>
            <person name="Reynolds H.T."/>
            <person name="Vijayakumar V."/>
            <person name="Gluck-Thaler E."/>
            <person name="Korotkin H.B."/>
            <person name="Matheny P.B."/>
            <person name="Slot J.C."/>
        </authorList>
    </citation>
    <scope>NUCLEOTIDE SEQUENCE [LARGE SCALE GENOMIC DNA]</scope>
    <source>
        <strain evidence="1 2">2631</strain>
    </source>
</reference>
<accession>A0A409XPD3</accession>
<comment type="caution">
    <text evidence="1">The sequence shown here is derived from an EMBL/GenBank/DDBJ whole genome shotgun (WGS) entry which is preliminary data.</text>
</comment>
<gene>
    <name evidence="1" type="ORF">CVT25_010389</name>
</gene>
<dbReference type="Proteomes" id="UP000283269">
    <property type="component" value="Unassembled WGS sequence"/>
</dbReference>
<evidence type="ECO:0000313" key="2">
    <source>
        <dbReference type="Proteomes" id="UP000283269"/>
    </source>
</evidence>